<dbReference type="Proteomes" id="UP000273145">
    <property type="component" value="Chromosome"/>
</dbReference>
<name>A0A3S8S0R4_9BACL</name>
<evidence type="ECO:0000313" key="1">
    <source>
        <dbReference type="EMBL" id="AZK48790.1"/>
    </source>
</evidence>
<keyword evidence="2" id="KW-1185">Reference proteome</keyword>
<organism evidence="1 2">
    <name type="scientific">Paenibacillus lentus</name>
    <dbReference type="NCBI Taxonomy" id="1338368"/>
    <lineage>
        <taxon>Bacteria</taxon>
        <taxon>Bacillati</taxon>
        <taxon>Bacillota</taxon>
        <taxon>Bacilli</taxon>
        <taxon>Bacillales</taxon>
        <taxon>Paenibacillaceae</taxon>
        <taxon>Paenibacillus</taxon>
    </lineage>
</organism>
<dbReference type="AlphaFoldDB" id="A0A3S8S0R4"/>
<dbReference type="RefSeq" id="WP_125084935.1">
    <property type="nucleotide sequence ID" value="NZ_CP034248.1"/>
</dbReference>
<dbReference type="KEGG" id="plen:EIM92_23565"/>
<gene>
    <name evidence="1" type="ORF">EIM92_23565</name>
</gene>
<evidence type="ECO:0000313" key="2">
    <source>
        <dbReference type="Proteomes" id="UP000273145"/>
    </source>
</evidence>
<dbReference type="OrthoDB" id="1807498at2"/>
<reference evidence="1 2" key="1">
    <citation type="submission" date="2018-11" db="EMBL/GenBank/DDBJ databases">
        <title>Genome sequencing of Paenibacillus lentus DSM25539(T).</title>
        <authorList>
            <person name="Kook J.-K."/>
            <person name="Park S.-N."/>
            <person name="Lim Y.K."/>
        </authorList>
    </citation>
    <scope>NUCLEOTIDE SEQUENCE [LARGE SCALE GENOMIC DNA]</scope>
    <source>
        <strain evidence="1 2">DSM 25539</strain>
    </source>
</reference>
<dbReference type="Gene3D" id="3.30.2220.30">
    <property type="match status" value="1"/>
</dbReference>
<dbReference type="InterPro" id="IPR014986">
    <property type="entry name" value="XkdN-like"/>
</dbReference>
<dbReference type="EMBL" id="CP034248">
    <property type="protein sequence ID" value="AZK48790.1"/>
    <property type="molecule type" value="Genomic_DNA"/>
</dbReference>
<protein>
    <submittedName>
        <fullName evidence="1">Phage portal protein</fullName>
    </submittedName>
</protein>
<dbReference type="Pfam" id="PF08890">
    <property type="entry name" value="Phage_TAC_5"/>
    <property type="match status" value="1"/>
</dbReference>
<dbReference type="InterPro" id="IPR038559">
    <property type="entry name" value="XkdN-like_sf"/>
</dbReference>
<proteinExistence type="predicted"/>
<sequence length="159" mass="18083">MSNLSAFLSQNALQDENIRYVASKRFVEPVIDGETGEQKIDKEGRPVTKPIEWEICCITSEEDEAIRKSCTRKVPIPGKRNQFTQETDYNKYLGKLAARCTVYPNLNDAELQNSYGVMGNDALLKKMLKPGEYADYLAKIQEVNGFEMTMEEMVDEAKN</sequence>
<accession>A0A3S8S0R4</accession>